<sequence>MACIFCSILKGEIPSKKVYEDEFVYAFHDIDPKAPIHIIVIPKEHCANILEVATDSDMMNHIVKAIQVIAKQEGVDAKGFRVVNNCGPDGGQTVEHLHFHLLGARQLTWPPG</sequence>
<dbReference type="Gene3D" id="3.30.428.10">
    <property type="entry name" value="HIT-like"/>
    <property type="match status" value="1"/>
</dbReference>
<dbReference type="PANTHER" id="PTHR23089">
    <property type="entry name" value="HISTIDINE TRIAD HIT PROTEIN"/>
    <property type="match status" value="1"/>
</dbReference>
<protein>
    <submittedName>
        <fullName evidence="3">Histidine triad nucleotide-binding protein</fullName>
    </submittedName>
</protein>
<dbReference type="Proteomes" id="UP001595916">
    <property type="component" value="Unassembled WGS sequence"/>
</dbReference>
<comment type="caution">
    <text evidence="3">The sequence shown here is derived from an EMBL/GenBank/DDBJ whole genome shotgun (WGS) entry which is preliminary data.</text>
</comment>
<dbReference type="Pfam" id="PF01230">
    <property type="entry name" value="HIT"/>
    <property type="match status" value="1"/>
</dbReference>
<evidence type="ECO:0000313" key="4">
    <source>
        <dbReference type="Proteomes" id="UP001595916"/>
    </source>
</evidence>
<dbReference type="EMBL" id="JBHSHL010000013">
    <property type="protein sequence ID" value="MFC4804148.1"/>
    <property type="molecule type" value="Genomic_DNA"/>
</dbReference>
<accession>A0ABV9QIY8</accession>
<gene>
    <name evidence="3" type="ORF">ACFO4R_03555</name>
</gene>
<dbReference type="RefSeq" id="WP_379787640.1">
    <property type="nucleotide sequence ID" value="NZ_JBHSHL010000013.1"/>
</dbReference>
<evidence type="ECO:0000256" key="1">
    <source>
        <dbReference type="PROSITE-ProRule" id="PRU00464"/>
    </source>
</evidence>
<dbReference type="InterPro" id="IPR019808">
    <property type="entry name" value="Histidine_triad_CS"/>
</dbReference>
<evidence type="ECO:0000259" key="2">
    <source>
        <dbReference type="PROSITE" id="PS51084"/>
    </source>
</evidence>
<dbReference type="PROSITE" id="PS00892">
    <property type="entry name" value="HIT_1"/>
    <property type="match status" value="1"/>
</dbReference>
<feature type="domain" description="HIT" evidence="2">
    <location>
        <begin position="4"/>
        <end position="112"/>
    </location>
</feature>
<evidence type="ECO:0000313" key="3">
    <source>
        <dbReference type="EMBL" id="MFC4804148.1"/>
    </source>
</evidence>
<dbReference type="PROSITE" id="PS51084">
    <property type="entry name" value="HIT_2"/>
    <property type="match status" value="1"/>
</dbReference>
<dbReference type="InterPro" id="IPR011146">
    <property type="entry name" value="HIT-like"/>
</dbReference>
<proteinExistence type="predicted"/>
<dbReference type="PRINTS" id="PR00332">
    <property type="entry name" value="HISTRIAD"/>
</dbReference>
<dbReference type="InterPro" id="IPR036265">
    <property type="entry name" value="HIT-like_sf"/>
</dbReference>
<feature type="short sequence motif" description="Histidine triad motif" evidence="1">
    <location>
        <begin position="96"/>
        <end position="100"/>
    </location>
</feature>
<reference evidence="4" key="1">
    <citation type="journal article" date="2019" name="Int. J. Syst. Evol. Microbiol.">
        <title>The Global Catalogue of Microorganisms (GCM) 10K type strain sequencing project: providing services to taxonomists for standard genome sequencing and annotation.</title>
        <authorList>
            <consortium name="The Broad Institute Genomics Platform"/>
            <consortium name="The Broad Institute Genome Sequencing Center for Infectious Disease"/>
            <person name="Wu L."/>
            <person name="Ma J."/>
        </authorList>
    </citation>
    <scope>NUCLEOTIDE SEQUENCE [LARGE SCALE GENOMIC DNA]</scope>
    <source>
        <strain evidence="4">CCUG 46385</strain>
    </source>
</reference>
<name>A0ABV9QIY8_9FIRM</name>
<dbReference type="CDD" id="cd01276">
    <property type="entry name" value="PKCI_related"/>
    <property type="match status" value="1"/>
</dbReference>
<organism evidence="3 4">
    <name type="scientific">Filifactor villosus</name>
    <dbReference type="NCBI Taxonomy" id="29374"/>
    <lineage>
        <taxon>Bacteria</taxon>
        <taxon>Bacillati</taxon>
        <taxon>Bacillota</taxon>
        <taxon>Clostridia</taxon>
        <taxon>Peptostreptococcales</taxon>
        <taxon>Filifactoraceae</taxon>
        <taxon>Filifactor</taxon>
    </lineage>
</organism>
<keyword evidence="4" id="KW-1185">Reference proteome</keyword>
<dbReference type="InterPro" id="IPR001310">
    <property type="entry name" value="Histidine_triad_HIT"/>
</dbReference>
<dbReference type="SUPFAM" id="SSF54197">
    <property type="entry name" value="HIT-like"/>
    <property type="match status" value="1"/>
</dbReference>